<feature type="compositionally biased region" description="Basic residues" evidence="1">
    <location>
        <begin position="123"/>
        <end position="138"/>
    </location>
</feature>
<sequence length="145" mass="16102">CYETQFETKATTATTSVVTAVASVTSSVLGIAIVVTISICLWKRLRTGSSNSCCHRNEIREEHVYASIPARVRRGSSGAKETITMVDLAAPPVPPKQFADEEIKEKKPEYEETIIKMANHPIPTRRKSIPPPKPKRTFTYKLGEE</sequence>
<organism evidence="3 4">
    <name type="scientific">Biomphalaria glabrata</name>
    <name type="common">Bloodfluke planorb</name>
    <name type="synonym">Freshwater snail</name>
    <dbReference type="NCBI Taxonomy" id="6526"/>
    <lineage>
        <taxon>Eukaryota</taxon>
        <taxon>Metazoa</taxon>
        <taxon>Spiralia</taxon>
        <taxon>Lophotrochozoa</taxon>
        <taxon>Mollusca</taxon>
        <taxon>Gastropoda</taxon>
        <taxon>Heterobranchia</taxon>
        <taxon>Euthyneura</taxon>
        <taxon>Panpulmonata</taxon>
        <taxon>Hygrophila</taxon>
        <taxon>Lymnaeoidea</taxon>
        <taxon>Planorbidae</taxon>
        <taxon>Biomphalaria</taxon>
    </lineage>
</organism>
<dbReference type="VEuPathDB" id="VectorBase:BGLB000613"/>
<gene>
    <name evidence="3" type="primary">106079178</name>
</gene>
<feature type="region of interest" description="Disordered" evidence="1">
    <location>
        <begin position="119"/>
        <end position="145"/>
    </location>
</feature>
<dbReference type="VEuPathDB" id="VectorBase:BGLAX_032826"/>
<keyword evidence="2" id="KW-0812">Transmembrane</keyword>
<keyword evidence="2" id="KW-0472">Membrane</keyword>
<dbReference type="KEGG" id="bgt:106079178"/>
<name>A0A2C9JCK1_BIOGL</name>
<evidence type="ECO:0000313" key="4">
    <source>
        <dbReference type="Proteomes" id="UP000076420"/>
    </source>
</evidence>
<evidence type="ECO:0000313" key="3">
    <source>
        <dbReference type="EnsemblMetazoa" id="BGLB000613-PB"/>
    </source>
</evidence>
<reference evidence="3" key="1">
    <citation type="submission" date="2020-05" db="UniProtKB">
        <authorList>
            <consortium name="EnsemblMetazoa"/>
        </authorList>
    </citation>
    <scope>IDENTIFICATION</scope>
    <source>
        <strain evidence="3">BB02</strain>
    </source>
</reference>
<protein>
    <submittedName>
        <fullName evidence="3">Uncharacterized protein</fullName>
    </submittedName>
</protein>
<accession>A0A2C9JCK1</accession>
<keyword evidence="2" id="KW-1133">Transmembrane helix</keyword>
<feature type="transmembrane region" description="Helical" evidence="2">
    <location>
        <begin position="20"/>
        <end position="42"/>
    </location>
</feature>
<dbReference type="AlphaFoldDB" id="A0A2C9JCK1"/>
<dbReference type="Proteomes" id="UP000076420">
    <property type="component" value="Unassembled WGS sequence"/>
</dbReference>
<proteinExistence type="predicted"/>
<evidence type="ECO:0000256" key="1">
    <source>
        <dbReference type="SAM" id="MobiDB-lite"/>
    </source>
</evidence>
<dbReference type="EnsemblMetazoa" id="BGLB000613-RB">
    <property type="protein sequence ID" value="BGLB000613-PB"/>
    <property type="gene ID" value="BGLB000613"/>
</dbReference>
<evidence type="ECO:0000256" key="2">
    <source>
        <dbReference type="SAM" id="Phobius"/>
    </source>
</evidence>